<name>A0A011VXT4_RUMAL</name>
<evidence type="ECO:0000313" key="2">
    <source>
        <dbReference type="EMBL" id="EXM40066.1"/>
    </source>
</evidence>
<evidence type="ECO:0000256" key="1">
    <source>
        <dbReference type="SAM" id="Phobius"/>
    </source>
</evidence>
<gene>
    <name evidence="2" type="ORF">RASY3_04725</name>
</gene>
<accession>A0A011VXT4</accession>
<dbReference type="OrthoDB" id="9919477at2"/>
<keyword evidence="1" id="KW-1133">Transmembrane helix</keyword>
<evidence type="ECO:0000313" key="3">
    <source>
        <dbReference type="Proteomes" id="UP000021369"/>
    </source>
</evidence>
<organism evidence="2 3">
    <name type="scientific">Ruminococcus albus SY3</name>
    <dbReference type="NCBI Taxonomy" id="1341156"/>
    <lineage>
        <taxon>Bacteria</taxon>
        <taxon>Bacillati</taxon>
        <taxon>Bacillota</taxon>
        <taxon>Clostridia</taxon>
        <taxon>Eubacteriales</taxon>
        <taxon>Oscillospiraceae</taxon>
        <taxon>Ruminococcus</taxon>
    </lineage>
</organism>
<dbReference type="EMBL" id="JEOB01000002">
    <property type="protein sequence ID" value="EXM40066.1"/>
    <property type="molecule type" value="Genomic_DNA"/>
</dbReference>
<dbReference type="PATRIC" id="fig|1341156.4.peg.908"/>
<proteinExistence type="predicted"/>
<sequence length="409" mass="47166">MKFITEYDSQKQNSSDNSWKKLLVVGILAAIGVSVYGGYKAYKQYKFNKQWQSQNEIAEENALEYVRNKYAVDAKVVSLSNDEYKSGFNAEYWITKLYNTVTLESDGHKFNVIVKWKERSSEGYDNYYTDEVEELLRQQISENCHSKHFYSNISVYSELDNNNDMWGYIDRGGIYLTKDEHFDGSDLKGVLKDCNLSVKALVVDTVFDDCELFDMFAQIDADADFYSFDTMEHLEAAKEVKWSLNGNDMGIMEYAPYITDYRSIHDGKNVHRDFGVKTKDDMLFRGFPDGYSESDAYACDVVDIIESDNLDLYYGYNKLSEYLSSSISDAYIINLNEWWGTICIYYPIEKLKGHDIEDVGLAWAESTARYGIIRPEIIDDYAVFVLNPGLSFKLVDTKGLEPLEPKLSY</sequence>
<keyword evidence="1" id="KW-0812">Transmembrane</keyword>
<protein>
    <submittedName>
        <fullName evidence="2">Uncharacterized protein</fullName>
    </submittedName>
</protein>
<dbReference type="RefSeq" id="WP_037285644.1">
    <property type="nucleotide sequence ID" value="NZ_JEOB01000002.1"/>
</dbReference>
<dbReference type="AlphaFoldDB" id="A0A011VXT4"/>
<keyword evidence="3" id="KW-1185">Reference proteome</keyword>
<feature type="transmembrane region" description="Helical" evidence="1">
    <location>
        <begin position="21"/>
        <end position="39"/>
    </location>
</feature>
<keyword evidence="1" id="KW-0472">Membrane</keyword>
<reference evidence="2 3" key="1">
    <citation type="submission" date="2013-06" db="EMBL/GenBank/DDBJ databases">
        <title>Rumen cellulosomics: divergent fiber-degrading strategies revealed by comparative genome-wide analysis of six Ruminococcal strains.</title>
        <authorList>
            <person name="Dassa B."/>
            <person name="Borovok I."/>
            <person name="Lamed R."/>
            <person name="Flint H."/>
            <person name="Yeoman C.J."/>
            <person name="White B."/>
            <person name="Bayer E.A."/>
        </authorList>
    </citation>
    <scope>NUCLEOTIDE SEQUENCE [LARGE SCALE GENOMIC DNA]</scope>
    <source>
        <strain evidence="2 3">SY3</strain>
    </source>
</reference>
<dbReference type="Proteomes" id="UP000021369">
    <property type="component" value="Unassembled WGS sequence"/>
</dbReference>
<comment type="caution">
    <text evidence="2">The sequence shown here is derived from an EMBL/GenBank/DDBJ whole genome shotgun (WGS) entry which is preliminary data.</text>
</comment>